<dbReference type="Gene3D" id="1.10.260.40">
    <property type="entry name" value="lambda repressor-like DNA-binding domains"/>
    <property type="match status" value="1"/>
</dbReference>
<dbReference type="PROSITE" id="PS50943">
    <property type="entry name" value="HTH_CROC1"/>
    <property type="match status" value="1"/>
</dbReference>
<dbReference type="AlphaFoldDB" id="A0A511VDL9"/>
<dbReference type="PANTHER" id="PTHR46558">
    <property type="entry name" value="TRACRIPTIONAL REGULATORY PROTEIN-RELATED-RELATED"/>
    <property type="match status" value="1"/>
</dbReference>
<reference evidence="3 4" key="1">
    <citation type="submission" date="2019-07" db="EMBL/GenBank/DDBJ databases">
        <title>Whole genome shotgun sequence of Aneurinibacillus danicus NBRC 102444.</title>
        <authorList>
            <person name="Hosoyama A."/>
            <person name="Uohara A."/>
            <person name="Ohji S."/>
            <person name="Ichikawa N."/>
        </authorList>
    </citation>
    <scope>NUCLEOTIDE SEQUENCE [LARGE SCALE GENOMIC DNA]</scope>
    <source>
        <strain evidence="3 4">NBRC 102444</strain>
    </source>
</reference>
<proteinExistence type="predicted"/>
<evidence type="ECO:0000259" key="2">
    <source>
        <dbReference type="PROSITE" id="PS50943"/>
    </source>
</evidence>
<dbReference type="CDD" id="cd00093">
    <property type="entry name" value="HTH_XRE"/>
    <property type="match status" value="1"/>
</dbReference>
<organism evidence="3 4">
    <name type="scientific">Aneurinibacillus danicus</name>
    <dbReference type="NCBI Taxonomy" id="267746"/>
    <lineage>
        <taxon>Bacteria</taxon>
        <taxon>Bacillati</taxon>
        <taxon>Bacillota</taxon>
        <taxon>Bacilli</taxon>
        <taxon>Bacillales</taxon>
        <taxon>Paenibacillaceae</taxon>
        <taxon>Aneurinibacillus group</taxon>
        <taxon>Aneurinibacillus</taxon>
    </lineage>
</organism>
<protein>
    <submittedName>
        <fullName evidence="3">Transcriptional regulator</fullName>
    </submittedName>
</protein>
<evidence type="ECO:0000256" key="1">
    <source>
        <dbReference type="ARBA" id="ARBA00023125"/>
    </source>
</evidence>
<dbReference type="EMBL" id="BJXX01000146">
    <property type="protein sequence ID" value="GEN35683.1"/>
    <property type="molecule type" value="Genomic_DNA"/>
</dbReference>
<sequence length="74" mass="8602">MQRNGQLYNKLNVLRAEKKWTQQDLAKKVGVSRQTIASIEANRYNPSLILAFEISAVFDKEIQEVFQYKLNKGE</sequence>
<name>A0A511VDL9_9BACL</name>
<dbReference type="Pfam" id="PF01381">
    <property type="entry name" value="HTH_3"/>
    <property type="match status" value="1"/>
</dbReference>
<comment type="caution">
    <text evidence="3">The sequence shown here is derived from an EMBL/GenBank/DDBJ whole genome shotgun (WGS) entry which is preliminary data.</text>
</comment>
<gene>
    <name evidence="3" type="ORF">ADA01nite_31430</name>
</gene>
<dbReference type="InterPro" id="IPR010982">
    <property type="entry name" value="Lambda_DNA-bd_dom_sf"/>
</dbReference>
<accession>A0A511VDL9</accession>
<dbReference type="OrthoDB" id="9808239at2"/>
<dbReference type="GO" id="GO:0003677">
    <property type="term" value="F:DNA binding"/>
    <property type="evidence" value="ECO:0007669"/>
    <property type="project" value="UniProtKB-KW"/>
</dbReference>
<dbReference type="InterPro" id="IPR001387">
    <property type="entry name" value="Cro/C1-type_HTH"/>
</dbReference>
<dbReference type="RefSeq" id="WP_146811211.1">
    <property type="nucleotide sequence ID" value="NZ_BJXX01000146.1"/>
</dbReference>
<keyword evidence="4" id="KW-1185">Reference proteome</keyword>
<evidence type="ECO:0000313" key="3">
    <source>
        <dbReference type="EMBL" id="GEN35683.1"/>
    </source>
</evidence>
<dbReference type="SUPFAM" id="SSF47413">
    <property type="entry name" value="lambda repressor-like DNA-binding domains"/>
    <property type="match status" value="1"/>
</dbReference>
<dbReference type="Proteomes" id="UP000321157">
    <property type="component" value="Unassembled WGS sequence"/>
</dbReference>
<evidence type="ECO:0000313" key="4">
    <source>
        <dbReference type="Proteomes" id="UP000321157"/>
    </source>
</evidence>
<dbReference type="SMART" id="SM00530">
    <property type="entry name" value="HTH_XRE"/>
    <property type="match status" value="1"/>
</dbReference>
<dbReference type="PANTHER" id="PTHR46558:SF4">
    <property type="entry name" value="DNA-BIDING PHAGE PROTEIN"/>
    <property type="match status" value="1"/>
</dbReference>
<keyword evidence="1" id="KW-0238">DNA-binding</keyword>
<feature type="domain" description="HTH cro/C1-type" evidence="2">
    <location>
        <begin position="11"/>
        <end position="65"/>
    </location>
</feature>